<keyword evidence="1" id="KW-0472">Membrane</keyword>
<dbReference type="NCBIfam" id="NF038050">
    <property type="entry name" value="NrtS"/>
    <property type="match status" value="1"/>
</dbReference>
<name>A0A3B0TR05_9ZZZZ</name>
<sequence length="81" mass="9050">MHFQPLTMSPVRLVFSSRIMWQSLVIALVVGTILCLINQGDALFAGKPLNIYKLALTYMVPFVVASYGSWNMARMSRVVSV</sequence>
<keyword evidence="1" id="KW-1133">Transmembrane helix</keyword>
<evidence type="ECO:0000256" key="1">
    <source>
        <dbReference type="SAM" id="Phobius"/>
    </source>
</evidence>
<organism evidence="2">
    <name type="scientific">hydrothermal vent metagenome</name>
    <dbReference type="NCBI Taxonomy" id="652676"/>
    <lineage>
        <taxon>unclassified sequences</taxon>
        <taxon>metagenomes</taxon>
        <taxon>ecological metagenomes</taxon>
    </lineage>
</organism>
<accession>A0A3B0TR05</accession>
<evidence type="ECO:0000313" key="2">
    <source>
        <dbReference type="EMBL" id="VAW18633.1"/>
    </source>
</evidence>
<keyword evidence="1" id="KW-0812">Transmembrane</keyword>
<gene>
    <name evidence="2" type="ORF">MNBD_ALPHA12-1129</name>
</gene>
<reference evidence="2" key="1">
    <citation type="submission" date="2018-06" db="EMBL/GenBank/DDBJ databases">
        <authorList>
            <person name="Zhirakovskaya E."/>
        </authorList>
    </citation>
    <scope>NUCLEOTIDE SEQUENCE</scope>
</reference>
<feature type="transmembrane region" description="Helical" evidence="1">
    <location>
        <begin position="20"/>
        <end position="37"/>
    </location>
</feature>
<dbReference type="AlphaFoldDB" id="A0A3B0TR05"/>
<protein>
    <submittedName>
        <fullName evidence="2">Uncharacterized protein</fullName>
    </submittedName>
</protein>
<feature type="transmembrane region" description="Helical" evidence="1">
    <location>
        <begin position="49"/>
        <end position="70"/>
    </location>
</feature>
<proteinExistence type="predicted"/>
<dbReference type="InterPro" id="IPR047700">
    <property type="entry name" value="NrtS-like"/>
</dbReference>
<dbReference type="EMBL" id="UOEO01000092">
    <property type="protein sequence ID" value="VAW18633.1"/>
    <property type="molecule type" value="Genomic_DNA"/>
</dbReference>